<dbReference type="EMBL" id="JBHULS010000001">
    <property type="protein sequence ID" value="MFD2550469.1"/>
    <property type="molecule type" value="Genomic_DNA"/>
</dbReference>
<comment type="caution">
    <text evidence="1">The sequence shown here is derived from an EMBL/GenBank/DDBJ whole genome shotgun (WGS) entry which is preliminary data.</text>
</comment>
<gene>
    <name evidence="1" type="ORF">ACFSQP_01445</name>
</gene>
<evidence type="ECO:0000313" key="1">
    <source>
        <dbReference type="EMBL" id="MFD2550469.1"/>
    </source>
</evidence>
<proteinExistence type="predicted"/>
<sequence length="206" mass="24276">MNLLMHPTYFPNIAHFVAISQAGSLTFEKADNFQKQSYRNRSYIYAANGKQLLNIPVVHTQKNRQQYAHVLTCNTENWQRNHWRSLETAYRTSPFFEFYEDDIAPLFKAPVTRLFDFNMACIETVLDCMQYNLPYKTTTVYQKNPEQQTDLRFLADVKATNNLKFEPYNQVFNTKHGYINNLSILDLLFNEGPNSINYLQAQKAFW</sequence>
<accession>A0ABW5KNZ5</accession>
<dbReference type="Proteomes" id="UP001597472">
    <property type="component" value="Unassembled WGS sequence"/>
</dbReference>
<dbReference type="InterPro" id="IPR014985">
    <property type="entry name" value="WbqC"/>
</dbReference>
<reference evidence="2" key="1">
    <citation type="journal article" date="2019" name="Int. J. Syst. Evol. Microbiol.">
        <title>The Global Catalogue of Microorganisms (GCM) 10K type strain sequencing project: providing services to taxonomists for standard genome sequencing and annotation.</title>
        <authorList>
            <consortium name="The Broad Institute Genomics Platform"/>
            <consortium name="The Broad Institute Genome Sequencing Center for Infectious Disease"/>
            <person name="Wu L."/>
            <person name="Ma J."/>
        </authorList>
    </citation>
    <scope>NUCLEOTIDE SEQUENCE [LARGE SCALE GENOMIC DNA]</scope>
    <source>
        <strain evidence="2">KCTC 42587</strain>
    </source>
</reference>
<evidence type="ECO:0000313" key="2">
    <source>
        <dbReference type="Proteomes" id="UP001597472"/>
    </source>
</evidence>
<organism evidence="1 2">
    <name type="scientific">Bizionia sediminis</name>
    <dbReference type="NCBI Taxonomy" id="1737064"/>
    <lineage>
        <taxon>Bacteria</taxon>
        <taxon>Pseudomonadati</taxon>
        <taxon>Bacteroidota</taxon>
        <taxon>Flavobacteriia</taxon>
        <taxon>Flavobacteriales</taxon>
        <taxon>Flavobacteriaceae</taxon>
        <taxon>Bizionia</taxon>
    </lineage>
</organism>
<protein>
    <submittedName>
        <fullName evidence="1">WbqC family protein</fullName>
    </submittedName>
</protein>
<dbReference type="RefSeq" id="WP_376891257.1">
    <property type="nucleotide sequence ID" value="NZ_JBHULS010000001.1"/>
</dbReference>
<name>A0ABW5KNZ5_9FLAO</name>
<dbReference type="Pfam" id="PF08889">
    <property type="entry name" value="WbqC"/>
    <property type="match status" value="1"/>
</dbReference>
<keyword evidence="2" id="KW-1185">Reference proteome</keyword>